<gene>
    <name evidence="2" type="ORF">NSCI0253_LOCUS11648</name>
</gene>
<reference evidence="2" key="1">
    <citation type="submission" date="2021-01" db="EMBL/GenBank/DDBJ databases">
        <authorList>
            <person name="Corre E."/>
            <person name="Pelletier E."/>
            <person name="Niang G."/>
            <person name="Scheremetjew M."/>
            <person name="Finn R."/>
            <person name="Kale V."/>
            <person name="Holt S."/>
            <person name="Cochrane G."/>
            <person name="Meng A."/>
            <person name="Brown T."/>
            <person name="Cohen L."/>
        </authorList>
    </citation>
    <scope>NUCLEOTIDE SEQUENCE</scope>
</reference>
<dbReference type="AlphaFoldDB" id="A0A7S1F133"/>
<proteinExistence type="predicted"/>
<organism evidence="2">
    <name type="scientific">Noctiluca scintillans</name>
    <name type="common">Sea sparkle</name>
    <name type="synonym">Red tide dinoflagellate</name>
    <dbReference type="NCBI Taxonomy" id="2966"/>
    <lineage>
        <taxon>Eukaryota</taxon>
        <taxon>Sar</taxon>
        <taxon>Alveolata</taxon>
        <taxon>Dinophyceae</taxon>
        <taxon>Noctilucales</taxon>
        <taxon>Noctilucaceae</taxon>
        <taxon>Noctiluca</taxon>
    </lineage>
</organism>
<sequence>MPFLVRRHASPLRISGTVPCKVSGVLVAQGPCPIGSRISWGAPAVPGVLRARNPLEKWPCKFPASDRKSAGILEIGDAHDVRNQRCRPLPPARVRNARVSEAARTAEIPEVSCADASVTVPTAEIPDVNYKGAVVKPRVTVSTTDQTSEPVWTPPGTPSPDQHGGWLQVNVPVGATAGGQVLLPGPSNSMLRAIVPLGLNVGDSFKVQILNGCVFQPQNVPVPEHAKPGDILHVRGCDGLLRETAVPEDATPGGRFVCMVPVAQGLRGVPIGQVLSDASLEPWLEAARGFNMSADFVVQDAEVADSRDFTGLMHAMKASSADKVTIQCLGDKLLLSQLMDTLQIPQMPTLFAVREPSHVSERVREFVDGHLSEGAQPVILKPTHLSNGEGVKGFSPCSFQDRDSTVRSVESHILEFLSKSANQLESQALQSLAPGFVAQPMYQSDLLGPGSPLELRVTSLWGRARTAVWWWGDATPERNVWIVRDEEDLNKWEACHANESGDASFHDAVGTFLSHMPEMSAWTERIAVSVGAPFLRADFFVGSADFGVRLNEVAYGSGVAYRRRQMDTEDLVDDAAVMAQILQEGYRVCAQVISAETFLKPLGVQGDTYEDIVIQDGSHGAAWDKVPLTPAPCEGELER</sequence>
<evidence type="ECO:0000256" key="1">
    <source>
        <dbReference type="SAM" id="MobiDB-lite"/>
    </source>
</evidence>
<dbReference type="EMBL" id="HBFQ01016772">
    <property type="protein sequence ID" value="CAD8837300.1"/>
    <property type="molecule type" value="Transcribed_RNA"/>
</dbReference>
<feature type="compositionally biased region" description="Polar residues" evidence="1">
    <location>
        <begin position="141"/>
        <end position="150"/>
    </location>
</feature>
<feature type="region of interest" description="Disordered" evidence="1">
    <location>
        <begin position="141"/>
        <end position="160"/>
    </location>
</feature>
<evidence type="ECO:0008006" key="3">
    <source>
        <dbReference type="Google" id="ProtNLM"/>
    </source>
</evidence>
<dbReference type="SUPFAM" id="SSF56059">
    <property type="entry name" value="Glutathione synthetase ATP-binding domain-like"/>
    <property type="match status" value="1"/>
</dbReference>
<name>A0A7S1F133_NOCSC</name>
<protein>
    <recommendedName>
        <fullName evidence="3">ATP-grasp domain-containing protein</fullName>
    </recommendedName>
</protein>
<evidence type="ECO:0000313" key="2">
    <source>
        <dbReference type="EMBL" id="CAD8837300.1"/>
    </source>
</evidence>
<accession>A0A7S1F133</accession>